<feature type="signal peptide" evidence="1">
    <location>
        <begin position="1"/>
        <end position="26"/>
    </location>
</feature>
<organism evidence="2 3">
    <name type="scientific">Leucothrix arctica</name>
    <dbReference type="NCBI Taxonomy" id="1481894"/>
    <lineage>
        <taxon>Bacteria</taxon>
        <taxon>Pseudomonadati</taxon>
        <taxon>Pseudomonadota</taxon>
        <taxon>Gammaproteobacteria</taxon>
        <taxon>Thiotrichales</taxon>
        <taxon>Thiotrichaceae</taxon>
        <taxon>Leucothrix</taxon>
    </lineage>
</organism>
<sequence>MNNTYKKMITAGVLISSAVFTTQAMAQAYATIEVSSNKMGRGVTVSDDGPSVTGNLRKNFASGFYVGVLGANVHLPPAEYTEQTYEVDVYGGYTGETANGIRYDMGYMYYAFPAADDDLSGTDYSEVYGVIGYKGFDFEIDYTLDKKDNDGSDDNEHDAYYLLSYNGKTARGIGYGFAAGYVDSQSNASYTHYQASISKDGFKFALDDNDIEDFGLGDPRVSVTWTKHFGF</sequence>
<dbReference type="InterPro" id="IPR010239">
    <property type="entry name" value="CHP02001"/>
</dbReference>
<dbReference type="Proteomes" id="UP000245506">
    <property type="component" value="Unassembled WGS sequence"/>
</dbReference>
<keyword evidence="1" id="KW-0732">Signal</keyword>
<dbReference type="RefSeq" id="WP_146201301.1">
    <property type="nucleotide sequence ID" value="NZ_QGKL01000007.1"/>
</dbReference>
<dbReference type="OrthoDB" id="9793561at2"/>
<dbReference type="Pfam" id="PF09694">
    <property type="entry name" value="Gcw_chp"/>
    <property type="match status" value="1"/>
</dbReference>
<dbReference type="EMBL" id="QGKL01000007">
    <property type="protein sequence ID" value="PWQ99256.1"/>
    <property type="molecule type" value="Genomic_DNA"/>
</dbReference>
<keyword evidence="3" id="KW-1185">Reference proteome</keyword>
<reference evidence="2 3" key="1">
    <citation type="submission" date="2018-05" db="EMBL/GenBank/DDBJ databases">
        <title>Leucothrix arctica sp. nov., isolated from Arctic seawater.</title>
        <authorList>
            <person name="Choi A."/>
            <person name="Baek K."/>
        </authorList>
    </citation>
    <scope>NUCLEOTIDE SEQUENCE [LARGE SCALE GENOMIC DNA]</scope>
    <source>
        <strain evidence="2 3">IMCC9719</strain>
    </source>
</reference>
<proteinExistence type="predicted"/>
<comment type="caution">
    <text evidence="2">The sequence shown here is derived from an EMBL/GenBank/DDBJ whole genome shotgun (WGS) entry which is preliminary data.</text>
</comment>
<evidence type="ECO:0000313" key="3">
    <source>
        <dbReference type="Proteomes" id="UP000245506"/>
    </source>
</evidence>
<feature type="chain" id="PRO_5016301520" description="Outer membrane protein beta-barrel domain-containing protein" evidence="1">
    <location>
        <begin position="27"/>
        <end position="231"/>
    </location>
</feature>
<gene>
    <name evidence="2" type="ORF">DKT75_01540</name>
</gene>
<evidence type="ECO:0000313" key="2">
    <source>
        <dbReference type="EMBL" id="PWQ99256.1"/>
    </source>
</evidence>
<evidence type="ECO:0008006" key="4">
    <source>
        <dbReference type="Google" id="ProtNLM"/>
    </source>
</evidence>
<dbReference type="NCBIfam" id="TIGR02001">
    <property type="entry name" value="gcw_chp"/>
    <property type="match status" value="1"/>
</dbReference>
<dbReference type="AlphaFoldDB" id="A0A317CL71"/>
<protein>
    <recommendedName>
        <fullName evidence="4">Outer membrane protein beta-barrel domain-containing protein</fullName>
    </recommendedName>
</protein>
<evidence type="ECO:0000256" key="1">
    <source>
        <dbReference type="SAM" id="SignalP"/>
    </source>
</evidence>
<accession>A0A317CL71</accession>
<name>A0A317CL71_9GAMM</name>